<feature type="non-terminal residue" evidence="1">
    <location>
        <position position="507"/>
    </location>
</feature>
<comment type="caution">
    <text evidence="1">The sequence shown here is derived from an EMBL/GenBank/DDBJ whole genome shotgun (WGS) entry which is preliminary data.</text>
</comment>
<protein>
    <submittedName>
        <fullName evidence="1">Uncharacterized protein</fullName>
    </submittedName>
</protein>
<name>A0A0F9DLG0_9ZZZZ</name>
<accession>A0A0F9DLG0</accession>
<feature type="non-terminal residue" evidence="1">
    <location>
        <position position="1"/>
    </location>
</feature>
<sequence>PAPGGDWLIRVDPYTAVVTAIVQVPAELTDVRTLTFDGLDLYAIGTYTDPATGDVTDNYLVTLTGGVLTPLGEVLLSGLPLPPVEGMDFIGSELYATTGSMLYLLDTIDGTASVVGETGLDELSALAYDGIDLWGLTYDQGYQLVYLDLTTPTLDMGKILVAGTVAGHVYVSGSLDVMELGHMYGDVEIGHDMANFIVRTDFSREVPTGQHTRPDNSLIKVAGTLRELDIFGDMHGSLEVSGRINVPDINALPEDYADYNDPYLHPIRELEYKPHNSTPYPEMMWANSGDLMTLNNDTNPDVQFISNEPGNIIFWGNLAGVPRYNDAQDHYAITMMAGQTVRFNAVGGYSPFSGWVFDPADSTPFMYMGFALGIYNAEMNYLGSVGYETVEDEGTASIGITQEPLTFTAPEAGLYYLVVADSADAIVSPPTGGTSEWDNFYYTLFMDDLTHILLVILLPGLMRSFGIQLGPGQLSNFIKNGLRFGGAVGLLFWSVWFNRRTIWGYVR</sequence>
<dbReference type="AlphaFoldDB" id="A0A0F9DLG0"/>
<gene>
    <name evidence="1" type="ORF">LCGC14_2474690</name>
</gene>
<reference evidence="1" key="1">
    <citation type="journal article" date="2015" name="Nature">
        <title>Complex archaea that bridge the gap between prokaryotes and eukaryotes.</title>
        <authorList>
            <person name="Spang A."/>
            <person name="Saw J.H."/>
            <person name="Jorgensen S.L."/>
            <person name="Zaremba-Niedzwiedzka K."/>
            <person name="Martijn J."/>
            <person name="Lind A.E."/>
            <person name="van Eijk R."/>
            <person name="Schleper C."/>
            <person name="Guy L."/>
            <person name="Ettema T.J."/>
        </authorList>
    </citation>
    <scope>NUCLEOTIDE SEQUENCE</scope>
</reference>
<proteinExistence type="predicted"/>
<evidence type="ECO:0000313" key="1">
    <source>
        <dbReference type="EMBL" id="KKL18521.1"/>
    </source>
</evidence>
<organism evidence="1">
    <name type="scientific">marine sediment metagenome</name>
    <dbReference type="NCBI Taxonomy" id="412755"/>
    <lineage>
        <taxon>unclassified sequences</taxon>
        <taxon>metagenomes</taxon>
        <taxon>ecological metagenomes</taxon>
    </lineage>
</organism>
<dbReference type="EMBL" id="LAZR01038837">
    <property type="protein sequence ID" value="KKL18521.1"/>
    <property type="molecule type" value="Genomic_DNA"/>
</dbReference>